<reference evidence="3 4" key="1">
    <citation type="journal article" date="2019" name="Microbiome">
        <title>Annotated bacterial chromosomes from frame-shift-corrected long-read metagenomic data.</title>
        <authorList>
            <person name="Arumugam K."/>
            <person name="Bagci C."/>
            <person name="Bessarab I."/>
            <person name="Beier S."/>
            <person name="Buchfink B."/>
            <person name="Gorska A."/>
            <person name="Qiu G."/>
            <person name="Huson D.H."/>
            <person name="Williams R.B.H."/>
        </authorList>
    </citation>
    <scope>NUCLEOTIDE SEQUENCE [LARGE SCALE GENOMIC DNA]</scope>
    <source>
        <strain evidence="3">SSA1</strain>
    </source>
</reference>
<evidence type="ECO:0000313" key="4">
    <source>
        <dbReference type="Proteomes" id="UP000509684"/>
    </source>
</evidence>
<feature type="region of interest" description="Disordered" evidence="1">
    <location>
        <begin position="14"/>
        <end position="35"/>
    </location>
</feature>
<feature type="domain" description="GGDEF" evidence="2">
    <location>
        <begin position="34"/>
        <end position="152"/>
    </location>
</feature>
<dbReference type="SUPFAM" id="SSF55073">
    <property type="entry name" value="Nucleotide cyclase"/>
    <property type="match status" value="1"/>
</dbReference>
<gene>
    <name evidence="3" type="ORF">HWD57_12645</name>
</gene>
<evidence type="ECO:0000313" key="3">
    <source>
        <dbReference type="EMBL" id="QLH50539.1"/>
    </source>
</evidence>
<dbReference type="NCBIfam" id="TIGR00254">
    <property type="entry name" value="GGDEF"/>
    <property type="match status" value="1"/>
</dbReference>
<proteinExistence type="predicted"/>
<organism evidence="3 4">
    <name type="scientific">Candidatus Accumulibacter cognatus</name>
    <dbReference type="NCBI Taxonomy" id="2954383"/>
    <lineage>
        <taxon>Bacteria</taxon>
        <taxon>Pseudomonadati</taxon>
        <taxon>Pseudomonadota</taxon>
        <taxon>Betaproteobacteria</taxon>
        <taxon>Candidatus Accumulibacter</taxon>
    </lineage>
</organism>
<dbReference type="EMBL" id="CP058708">
    <property type="protein sequence ID" value="QLH50539.1"/>
    <property type="molecule type" value="Genomic_DNA"/>
</dbReference>
<feature type="compositionally biased region" description="Basic and acidic residues" evidence="1">
    <location>
        <begin position="21"/>
        <end position="33"/>
    </location>
</feature>
<evidence type="ECO:0000256" key="1">
    <source>
        <dbReference type="SAM" id="MobiDB-lite"/>
    </source>
</evidence>
<dbReference type="SMART" id="SM00267">
    <property type="entry name" value="GGDEF"/>
    <property type="match status" value="1"/>
</dbReference>
<dbReference type="KEGG" id="acog:HWD57_12645"/>
<sequence length="159" mass="17477">MDAGLPGVEFEAHGQVAPAVEKNEEKTSKRPENRQIPAFFMPKSKICRFPGRQVRQAARDSDTVSRFGGDEFVILLAQIEKATDAVVVAGKLLAALDRPFLIGPHHISLSGSIGIAVYPQHGEDVNQLLKNADIAMYHAKTAGRNCYRFFREVTEVTEG</sequence>
<dbReference type="InterPro" id="IPR000160">
    <property type="entry name" value="GGDEF_dom"/>
</dbReference>
<dbReference type="PANTHER" id="PTHR46663:SF3">
    <property type="entry name" value="SLL0267 PROTEIN"/>
    <property type="match status" value="1"/>
</dbReference>
<protein>
    <submittedName>
        <fullName evidence="3">GGDEF domain-containing protein</fullName>
    </submittedName>
</protein>
<name>A0A7D5SEM1_9PROT</name>
<dbReference type="PANTHER" id="PTHR46663">
    <property type="entry name" value="DIGUANYLATE CYCLASE DGCT-RELATED"/>
    <property type="match status" value="1"/>
</dbReference>
<dbReference type="InterPro" id="IPR043128">
    <property type="entry name" value="Rev_trsase/Diguanyl_cyclase"/>
</dbReference>
<dbReference type="Pfam" id="PF00990">
    <property type="entry name" value="GGDEF"/>
    <property type="match status" value="1"/>
</dbReference>
<accession>A0A7D5SEM1</accession>
<dbReference type="PROSITE" id="PS50887">
    <property type="entry name" value="GGDEF"/>
    <property type="match status" value="1"/>
</dbReference>
<dbReference type="Gene3D" id="3.30.70.270">
    <property type="match status" value="1"/>
</dbReference>
<dbReference type="InterPro" id="IPR029787">
    <property type="entry name" value="Nucleotide_cyclase"/>
</dbReference>
<dbReference type="InterPro" id="IPR052163">
    <property type="entry name" value="DGC-Regulatory_Protein"/>
</dbReference>
<dbReference type="Proteomes" id="UP000509684">
    <property type="component" value="Chromosome"/>
</dbReference>
<dbReference type="AlphaFoldDB" id="A0A7D5SEM1"/>
<evidence type="ECO:0000259" key="2">
    <source>
        <dbReference type="PROSITE" id="PS50887"/>
    </source>
</evidence>
<dbReference type="CDD" id="cd01949">
    <property type="entry name" value="GGDEF"/>
    <property type="match status" value="1"/>
</dbReference>